<feature type="chain" id="PRO_5015954173" description="DUF4136 domain-containing protein" evidence="1">
    <location>
        <begin position="23"/>
        <end position="199"/>
    </location>
</feature>
<dbReference type="Proteomes" id="UP000249577">
    <property type="component" value="Unassembled WGS sequence"/>
</dbReference>
<sequence>MIASGLRIACLALVLVASPAYAETIRNAAYRFTLSKPDGWHDLSSGALAASLRPVDKTNATETSMVANAAVLAFSKYKEPTDELNSTFMMFGIHVGPAARSIPPTRALYGAIGNVMKIGANATVVSPPKDTTVGGLPAAHARVVVEIAHAGQTYQSETDLWCVVRGDSVLLIQIQAKRDDKKAGMDKLRAAVKSIRFER</sequence>
<gene>
    <name evidence="2" type="ORF">DI565_18675</name>
</gene>
<name>A0A2W5K2K0_ANCNO</name>
<accession>A0A2W5K2K0</accession>
<proteinExistence type="predicted"/>
<protein>
    <recommendedName>
        <fullName evidence="4">DUF4136 domain-containing protein</fullName>
    </recommendedName>
</protein>
<comment type="caution">
    <text evidence="2">The sequence shown here is derived from an EMBL/GenBank/DDBJ whole genome shotgun (WGS) entry which is preliminary data.</text>
</comment>
<keyword evidence="1" id="KW-0732">Signal</keyword>
<dbReference type="EMBL" id="QFPN01000012">
    <property type="protein sequence ID" value="PZQ11316.1"/>
    <property type="molecule type" value="Genomic_DNA"/>
</dbReference>
<reference evidence="2 3" key="1">
    <citation type="submission" date="2017-08" db="EMBL/GenBank/DDBJ databases">
        <title>Infants hospitalized years apart are colonized by the same room-sourced microbial strains.</title>
        <authorList>
            <person name="Brooks B."/>
            <person name="Olm M.R."/>
            <person name="Firek B.A."/>
            <person name="Baker R."/>
            <person name="Thomas B.C."/>
            <person name="Morowitz M.J."/>
            <person name="Banfield J.F."/>
        </authorList>
    </citation>
    <scope>NUCLEOTIDE SEQUENCE [LARGE SCALE GENOMIC DNA]</scope>
    <source>
        <strain evidence="2">S2_005_003_R2_43</strain>
    </source>
</reference>
<evidence type="ECO:0008006" key="4">
    <source>
        <dbReference type="Google" id="ProtNLM"/>
    </source>
</evidence>
<evidence type="ECO:0000313" key="2">
    <source>
        <dbReference type="EMBL" id="PZQ11316.1"/>
    </source>
</evidence>
<evidence type="ECO:0000256" key="1">
    <source>
        <dbReference type="SAM" id="SignalP"/>
    </source>
</evidence>
<evidence type="ECO:0000313" key="3">
    <source>
        <dbReference type="Proteomes" id="UP000249577"/>
    </source>
</evidence>
<organism evidence="2 3">
    <name type="scientific">Ancylobacter novellus</name>
    <name type="common">Thiobacillus novellus</name>
    <dbReference type="NCBI Taxonomy" id="921"/>
    <lineage>
        <taxon>Bacteria</taxon>
        <taxon>Pseudomonadati</taxon>
        <taxon>Pseudomonadota</taxon>
        <taxon>Alphaproteobacteria</taxon>
        <taxon>Hyphomicrobiales</taxon>
        <taxon>Xanthobacteraceae</taxon>
        <taxon>Ancylobacter</taxon>
    </lineage>
</organism>
<feature type="signal peptide" evidence="1">
    <location>
        <begin position="1"/>
        <end position="22"/>
    </location>
</feature>
<dbReference type="AlphaFoldDB" id="A0A2W5K2K0"/>